<keyword evidence="10" id="KW-1185">Reference proteome</keyword>
<dbReference type="OrthoDB" id="9767435at2"/>
<keyword evidence="3" id="KW-0597">Phosphoprotein</keyword>
<accession>A0A542ZGJ3</accession>
<dbReference type="PANTHER" id="PTHR41523:SF8">
    <property type="entry name" value="ETHYLENE RESPONSE SENSOR PROTEIN"/>
    <property type="match status" value="1"/>
</dbReference>
<dbReference type="GO" id="GO:0004673">
    <property type="term" value="F:protein histidine kinase activity"/>
    <property type="evidence" value="ECO:0007669"/>
    <property type="project" value="UniProtKB-EC"/>
</dbReference>
<sequence>MPTLTDVLREQTDLTPADVEWLHLLVGDWQLLSDLSFADLVLWARSRDRGWVAVAHVRPTTGPMVFFDDYVGRRVGSGRRPLLDQAFDGVRIIRERDPEWRDDMPIREEAIPVVREGRPIAVLTRHTNLATMRTPSRLELTYLATADALARMVASGEFPTRGAAPTGQRRGAPRVGDGVIRLDPDGTVNYASPNAVSAIHRLGHVGDVVGSSLSRIISEVLHDESPVDEGLPLVTSGRAPWRTDVETRGASVSLRAIPLMEAGHRIGAIVLLRDVSELRRREQELLTKDATIREIHHRVKNNLQTVAALLRLQARRLPESEGKAALEEAVRRVAVIALVHETLSQGFDETVDFDEIAARGLSSVVEVATREVPVRTVRTGSFGRLRAEDATALAMVVSELVQNAVEHGLAAHGGQLTVDARRSTEGEEEVLSVTITDDGAGLPEDFDPGRSGLGTQIVTSLVQDMRGRITWERAKPRGTTVRFVARLRPRGDG</sequence>
<organism evidence="9 10">
    <name type="scientific">Oryzihumus leptocrescens</name>
    <dbReference type="NCBI Taxonomy" id="297536"/>
    <lineage>
        <taxon>Bacteria</taxon>
        <taxon>Bacillati</taxon>
        <taxon>Actinomycetota</taxon>
        <taxon>Actinomycetes</taxon>
        <taxon>Micrococcales</taxon>
        <taxon>Intrasporangiaceae</taxon>
        <taxon>Oryzihumus</taxon>
    </lineage>
</organism>
<dbReference type="GO" id="GO:0005524">
    <property type="term" value="F:ATP binding"/>
    <property type="evidence" value="ECO:0007669"/>
    <property type="project" value="UniProtKB-KW"/>
</dbReference>
<dbReference type="InterPro" id="IPR005467">
    <property type="entry name" value="His_kinase_dom"/>
</dbReference>
<keyword evidence="6 9" id="KW-0418">Kinase</keyword>
<evidence type="ECO:0000313" key="9">
    <source>
        <dbReference type="EMBL" id="TQL59463.1"/>
    </source>
</evidence>
<name>A0A542ZGJ3_9MICO</name>
<dbReference type="RefSeq" id="WP_141787484.1">
    <property type="nucleotide sequence ID" value="NZ_BAAAKX010000013.1"/>
</dbReference>
<dbReference type="InterPro" id="IPR000014">
    <property type="entry name" value="PAS"/>
</dbReference>
<evidence type="ECO:0000256" key="2">
    <source>
        <dbReference type="ARBA" id="ARBA00012438"/>
    </source>
</evidence>
<dbReference type="SUPFAM" id="SSF55874">
    <property type="entry name" value="ATPase domain of HSP90 chaperone/DNA topoisomerase II/histidine kinase"/>
    <property type="match status" value="1"/>
</dbReference>
<dbReference type="Gene3D" id="3.30.450.20">
    <property type="entry name" value="PAS domain"/>
    <property type="match status" value="1"/>
</dbReference>
<dbReference type="InterPro" id="IPR036890">
    <property type="entry name" value="HATPase_C_sf"/>
</dbReference>
<dbReference type="Proteomes" id="UP000319514">
    <property type="component" value="Unassembled WGS sequence"/>
</dbReference>
<reference evidence="9 10" key="1">
    <citation type="submission" date="2019-06" db="EMBL/GenBank/DDBJ databases">
        <title>Sequencing the genomes of 1000 actinobacteria strains.</title>
        <authorList>
            <person name="Klenk H.-P."/>
        </authorList>
    </citation>
    <scope>NUCLEOTIDE SEQUENCE [LARGE SCALE GENOMIC DNA]</scope>
    <source>
        <strain evidence="9 10">DSM 18082</strain>
    </source>
</reference>
<feature type="domain" description="Histidine kinase" evidence="8">
    <location>
        <begin position="294"/>
        <end position="489"/>
    </location>
</feature>
<evidence type="ECO:0000256" key="5">
    <source>
        <dbReference type="ARBA" id="ARBA00022741"/>
    </source>
</evidence>
<dbReference type="Pfam" id="PF12282">
    <property type="entry name" value="GAF_PdtaS"/>
    <property type="match status" value="1"/>
</dbReference>
<keyword evidence="7" id="KW-0067">ATP-binding</keyword>
<evidence type="ECO:0000256" key="4">
    <source>
        <dbReference type="ARBA" id="ARBA00022679"/>
    </source>
</evidence>
<keyword evidence="4" id="KW-0808">Transferase</keyword>
<dbReference type="EC" id="2.7.13.3" evidence="2"/>
<dbReference type="InterPro" id="IPR003594">
    <property type="entry name" value="HATPase_dom"/>
</dbReference>
<dbReference type="Gene3D" id="3.30.565.10">
    <property type="entry name" value="Histidine kinase-like ATPase, C-terminal domain"/>
    <property type="match status" value="1"/>
</dbReference>
<comment type="catalytic activity">
    <reaction evidence="1">
        <text>ATP + protein L-histidine = ADP + protein N-phospho-L-histidine.</text>
        <dbReference type="EC" id="2.7.13.3"/>
    </reaction>
</comment>
<evidence type="ECO:0000313" key="10">
    <source>
        <dbReference type="Proteomes" id="UP000319514"/>
    </source>
</evidence>
<protein>
    <recommendedName>
        <fullName evidence="2">histidine kinase</fullName>
        <ecNumber evidence="2">2.7.13.3</ecNumber>
    </recommendedName>
</protein>
<keyword evidence="5" id="KW-0547">Nucleotide-binding</keyword>
<evidence type="ECO:0000256" key="7">
    <source>
        <dbReference type="ARBA" id="ARBA00022840"/>
    </source>
</evidence>
<dbReference type="InterPro" id="IPR011495">
    <property type="entry name" value="Sig_transdc_His_kin_sub2_dim/P"/>
</dbReference>
<dbReference type="Pfam" id="PF02518">
    <property type="entry name" value="HATPase_c"/>
    <property type="match status" value="1"/>
</dbReference>
<dbReference type="SMART" id="SM00387">
    <property type="entry name" value="HATPase_c"/>
    <property type="match status" value="1"/>
</dbReference>
<dbReference type="InterPro" id="IPR013656">
    <property type="entry name" value="PAS_4"/>
</dbReference>
<evidence type="ECO:0000256" key="3">
    <source>
        <dbReference type="ARBA" id="ARBA00022553"/>
    </source>
</evidence>
<dbReference type="InterPro" id="IPR038424">
    <property type="entry name" value="H_kinase_PdtaS_GAF_sf"/>
</dbReference>
<dbReference type="InterPro" id="IPR022066">
    <property type="entry name" value="PdtaS_GAF"/>
</dbReference>
<evidence type="ECO:0000259" key="8">
    <source>
        <dbReference type="PROSITE" id="PS50109"/>
    </source>
</evidence>
<dbReference type="PANTHER" id="PTHR41523">
    <property type="entry name" value="TWO-COMPONENT SYSTEM SENSOR PROTEIN"/>
    <property type="match status" value="1"/>
</dbReference>
<evidence type="ECO:0000256" key="1">
    <source>
        <dbReference type="ARBA" id="ARBA00000085"/>
    </source>
</evidence>
<gene>
    <name evidence="9" type="ORF">FB474_0817</name>
</gene>
<dbReference type="Pfam" id="PF08448">
    <property type="entry name" value="PAS_4"/>
    <property type="match status" value="1"/>
</dbReference>
<dbReference type="SUPFAM" id="SSF55785">
    <property type="entry name" value="PYP-like sensor domain (PAS domain)"/>
    <property type="match status" value="1"/>
</dbReference>
<proteinExistence type="predicted"/>
<dbReference type="PROSITE" id="PS50109">
    <property type="entry name" value="HIS_KIN"/>
    <property type="match status" value="1"/>
</dbReference>
<dbReference type="EMBL" id="VFOQ01000001">
    <property type="protein sequence ID" value="TQL59463.1"/>
    <property type="molecule type" value="Genomic_DNA"/>
</dbReference>
<evidence type="ECO:0000256" key="6">
    <source>
        <dbReference type="ARBA" id="ARBA00022777"/>
    </source>
</evidence>
<dbReference type="InterPro" id="IPR035965">
    <property type="entry name" value="PAS-like_dom_sf"/>
</dbReference>
<dbReference type="CDD" id="cd00130">
    <property type="entry name" value="PAS"/>
    <property type="match status" value="1"/>
</dbReference>
<dbReference type="AlphaFoldDB" id="A0A542ZGJ3"/>
<dbReference type="Gene3D" id="3.30.450.280">
    <property type="entry name" value="GAF domain"/>
    <property type="match status" value="1"/>
</dbReference>
<dbReference type="Pfam" id="PF07568">
    <property type="entry name" value="HisKA_2"/>
    <property type="match status" value="1"/>
</dbReference>
<comment type="caution">
    <text evidence="9">The sequence shown here is derived from an EMBL/GenBank/DDBJ whole genome shotgun (WGS) entry which is preliminary data.</text>
</comment>